<reference evidence="1 2" key="1">
    <citation type="journal article" date="2016" name="Nat. Commun.">
        <title>Ectomycorrhizal ecology is imprinted in the genome of the dominant symbiotic fungus Cenococcum geophilum.</title>
        <authorList>
            <consortium name="DOE Joint Genome Institute"/>
            <person name="Peter M."/>
            <person name="Kohler A."/>
            <person name="Ohm R.A."/>
            <person name="Kuo A."/>
            <person name="Krutzmann J."/>
            <person name="Morin E."/>
            <person name="Arend M."/>
            <person name="Barry K.W."/>
            <person name="Binder M."/>
            <person name="Choi C."/>
            <person name="Clum A."/>
            <person name="Copeland A."/>
            <person name="Grisel N."/>
            <person name="Haridas S."/>
            <person name="Kipfer T."/>
            <person name="LaButti K."/>
            <person name="Lindquist E."/>
            <person name="Lipzen A."/>
            <person name="Maire R."/>
            <person name="Meier B."/>
            <person name="Mihaltcheva S."/>
            <person name="Molinier V."/>
            <person name="Murat C."/>
            <person name="Poggeler S."/>
            <person name="Quandt C.A."/>
            <person name="Sperisen C."/>
            <person name="Tritt A."/>
            <person name="Tisserant E."/>
            <person name="Crous P.W."/>
            <person name="Henrissat B."/>
            <person name="Nehls U."/>
            <person name="Egli S."/>
            <person name="Spatafora J.W."/>
            <person name="Grigoriev I.V."/>
            <person name="Martin F.M."/>
        </authorList>
    </citation>
    <scope>NUCLEOTIDE SEQUENCE [LARGE SCALE GENOMIC DNA]</scope>
    <source>
        <strain evidence="1 2">CBS 459.81</strain>
    </source>
</reference>
<name>A0A8E2DZG8_9PEZI</name>
<dbReference type="AlphaFoldDB" id="A0A8E2DZG8"/>
<dbReference type="OrthoDB" id="423498at2759"/>
<protein>
    <submittedName>
        <fullName evidence="1">Uncharacterized protein</fullName>
    </submittedName>
</protein>
<sequence length="120" mass="13749">MVVPRANRNAIVVLPWFFDRNPFSQSREIITPDAAINADFAKIGAASFIAFEDRFYDIIGSDPIIEKFFDLPEINHEAPNYLPRQNKVFVSGFNETHDCLINLDTEPPTIKNSRVHHFSQ</sequence>
<proteinExistence type="predicted"/>
<evidence type="ECO:0000313" key="2">
    <source>
        <dbReference type="Proteomes" id="UP000250266"/>
    </source>
</evidence>
<organism evidence="1 2">
    <name type="scientific">Lepidopterella palustris CBS 459.81</name>
    <dbReference type="NCBI Taxonomy" id="1314670"/>
    <lineage>
        <taxon>Eukaryota</taxon>
        <taxon>Fungi</taxon>
        <taxon>Dikarya</taxon>
        <taxon>Ascomycota</taxon>
        <taxon>Pezizomycotina</taxon>
        <taxon>Dothideomycetes</taxon>
        <taxon>Pleosporomycetidae</taxon>
        <taxon>Mytilinidiales</taxon>
        <taxon>Argynnaceae</taxon>
        <taxon>Lepidopterella</taxon>
    </lineage>
</organism>
<keyword evidence="2" id="KW-1185">Reference proteome</keyword>
<evidence type="ECO:0000313" key="1">
    <source>
        <dbReference type="EMBL" id="OCK74611.1"/>
    </source>
</evidence>
<dbReference type="EMBL" id="KV745445">
    <property type="protein sequence ID" value="OCK74611.1"/>
    <property type="molecule type" value="Genomic_DNA"/>
</dbReference>
<gene>
    <name evidence="1" type="ORF">K432DRAFT_409715</name>
</gene>
<dbReference type="Proteomes" id="UP000250266">
    <property type="component" value="Unassembled WGS sequence"/>
</dbReference>
<accession>A0A8E2DZG8</accession>